<dbReference type="KEGG" id="lbt:AYR52_11220"/>
<accession>A0A192GZY2</accession>
<dbReference type="RefSeq" id="WP_068226078.1">
    <property type="nucleotide sequence ID" value="NZ_CP014623.1"/>
</dbReference>
<protein>
    <submittedName>
        <fullName evidence="1">Uncharacterized protein</fullName>
    </submittedName>
</protein>
<keyword evidence="2" id="KW-1185">Reference proteome</keyword>
<dbReference type="OrthoDB" id="2194307at2"/>
<dbReference type="GeneID" id="42981028"/>
<evidence type="ECO:0000313" key="1">
    <source>
        <dbReference type="EMBL" id="ANK61660.1"/>
    </source>
</evidence>
<dbReference type="AlphaFoldDB" id="A0A192GZY2"/>
<reference evidence="1 2" key="1">
    <citation type="submission" date="2016-03" db="EMBL/GenBank/DDBJ databases">
        <title>Pediococcus and Lactobacillus from brewery environment - whole genome sequencing and assembly.</title>
        <authorList>
            <person name="Behr J."/>
            <person name="Geissler A.J."/>
            <person name="Vogel R.F."/>
        </authorList>
    </citation>
    <scope>NUCLEOTIDE SEQUENCE [LARGE SCALE GENOMIC DNA]</scope>
    <source>
        <strain evidence="1 2">TMW 1.1989</strain>
    </source>
</reference>
<dbReference type="Proteomes" id="UP000078582">
    <property type="component" value="Chromosome"/>
</dbReference>
<dbReference type="EMBL" id="CP014873">
    <property type="protein sequence ID" value="ANK61660.1"/>
    <property type="molecule type" value="Genomic_DNA"/>
</dbReference>
<evidence type="ECO:0000313" key="2">
    <source>
        <dbReference type="Proteomes" id="UP000078582"/>
    </source>
</evidence>
<proteinExistence type="predicted"/>
<organism evidence="1 2">
    <name type="scientific">Loigolactobacillus backii</name>
    <dbReference type="NCBI Taxonomy" id="375175"/>
    <lineage>
        <taxon>Bacteria</taxon>
        <taxon>Bacillati</taxon>
        <taxon>Bacillota</taxon>
        <taxon>Bacilli</taxon>
        <taxon>Lactobacillales</taxon>
        <taxon>Lactobacillaceae</taxon>
        <taxon>Loigolactobacillus</taxon>
    </lineage>
</organism>
<gene>
    <name evidence="1" type="ORF">AYR53_02105</name>
</gene>
<name>A0A192GZY2_9LACO</name>
<sequence>MKYPLDSSTHLRDFLLERGVSMTAIHTAKSTNQNNLETFLYHYYRPMKKVATKLVPLSEVVAINRGINGLSFWDHLCLANQIAVLHEKKLRKNFDVLDARQYAGAANFYASNETASNGEGLAEMSYFQSNHSNQYILTGNGNHRTLCAKLFGVPAILANITDYQIDKPAYHYAKQLLQIYQNFLTFLRQQQLTYKLRSDKNSVQFFCKSNLIGQFSLHFPVIFSDRHLFNSTDVHLFQQDLNQIKLQLPQKQDSDIPVRSNKLSFSIHLQTVTAEHQADFNNWLKSGFLSPKTSGFQYQYYFSGRQFTDFALTAAEAKQQVYFELLAKVATARQLGIPGNLLTSVSVQPETFQITV</sequence>